<dbReference type="EMBL" id="CABITT030000001">
    <property type="protein sequence ID" value="VVA93386.1"/>
    <property type="molecule type" value="Genomic_DNA"/>
</dbReference>
<reference evidence="1" key="1">
    <citation type="submission" date="2019-07" db="EMBL/GenBank/DDBJ databases">
        <authorList>
            <person name="Dittberner H."/>
        </authorList>
    </citation>
    <scope>NUCLEOTIDE SEQUENCE [LARGE SCALE GENOMIC DNA]</scope>
</reference>
<accession>A0A565AVG1</accession>
<name>A0A565AVG1_9BRAS</name>
<evidence type="ECO:0000313" key="2">
    <source>
        <dbReference type="Proteomes" id="UP000489600"/>
    </source>
</evidence>
<dbReference type="AlphaFoldDB" id="A0A565AVG1"/>
<organism evidence="1 2">
    <name type="scientific">Arabis nemorensis</name>
    <dbReference type="NCBI Taxonomy" id="586526"/>
    <lineage>
        <taxon>Eukaryota</taxon>
        <taxon>Viridiplantae</taxon>
        <taxon>Streptophyta</taxon>
        <taxon>Embryophyta</taxon>
        <taxon>Tracheophyta</taxon>
        <taxon>Spermatophyta</taxon>
        <taxon>Magnoliopsida</taxon>
        <taxon>eudicotyledons</taxon>
        <taxon>Gunneridae</taxon>
        <taxon>Pentapetalae</taxon>
        <taxon>rosids</taxon>
        <taxon>malvids</taxon>
        <taxon>Brassicales</taxon>
        <taxon>Brassicaceae</taxon>
        <taxon>Arabideae</taxon>
        <taxon>Arabis</taxon>
    </lineage>
</organism>
<comment type="caution">
    <text evidence="1">The sequence shown here is derived from an EMBL/GenBank/DDBJ whole genome shotgun (WGS) entry which is preliminary data.</text>
</comment>
<gene>
    <name evidence="1" type="ORF">ANE_LOCUS3831</name>
</gene>
<keyword evidence="2" id="KW-1185">Reference proteome</keyword>
<sequence length="258" mass="28128">MAPVLLPCMIERWLIPLPPELLPLGFPQDRASVTVSSPFPEPTVPPDSLLPDFPSPLVRASVPAFATSLPLPECNFQIYMVVWLKSQLTFQNSGNSSAMIDPGKVCSSSEGGVLPLLGTVQLAGVTSDGLSLVDSNICVLGLKNSFGVGCKNSFGVVGLSMGLHWAMKKNGQKAHVPPSKVVVEFTRRSIPTSISILVKSKLRKIFWILKSCNLLSVEEFSSTFFHLFETGRIFFPLLDGEWSNLRALSRDFQSHIGK</sequence>
<evidence type="ECO:0000313" key="1">
    <source>
        <dbReference type="EMBL" id="VVA93386.1"/>
    </source>
</evidence>
<dbReference type="Proteomes" id="UP000489600">
    <property type="component" value="Unassembled WGS sequence"/>
</dbReference>
<protein>
    <submittedName>
        <fullName evidence="1">Uncharacterized protein</fullName>
    </submittedName>
</protein>
<proteinExistence type="predicted"/>